<evidence type="ECO:0000313" key="3">
    <source>
        <dbReference type="EMBL" id="OTA02937.1"/>
    </source>
</evidence>
<name>A0A2H2Z3Z4_TRIPA</name>
<comment type="caution">
    <text evidence="3">The sequence shown here is derived from an EMBL/GenBank/DDBJ whole genome shotgun (WGS) entry which is preliminary data.</text>
</comment>
<keyword evidence="4" id="KW-1185">Reference proteome</keyword>
<keyword evidence="2" id="KW-0472">Membrane</keyword>
<dbReference type="EMBL" id="LFMI01000370">
    <property type="protein sequence ID" value="OTA02937.1"/>
    <property type="molecule type" value="Genomic_DNA"/>
</dbReference>
<evidence type="ECO:0000256" key="1">
    <source>
        <dbReference type="SAM" id="MobiDB-lite"/>
    </source>
</evidence>
<keyword evidence="2" id="KW-1133">Transmembrane helix</keyword>
<feature type="transmembrane region" description="Helical" evidence="2">
    <location>
        <begin position="6"/>
        <end position="30"/>
    </location>
</feature>
<gene>
    <name evidence="3" type="ORF">A9Z42_0033690</name>
</gene>
<keyword evidence="2" id="KW-0812">Transmembrane</keyword>
<feature type="compositionally biased region" description="Pro residues" evidence="1">
    <location>
        <begin position="39"/>
        <end position="51"/>
    </location>
</feature>
<sequence>MAPSTTTIASLVFAAIGAFAMIFLAAKAALDIYRKYIRPPRPPSPPRPSSPEDPEDPEDYQPEWLEPVLVELRALTQAVVQLNARTNYGGEASTDAADDAV</sequence>
<feature type="region of interest" description="Disordered" evidence="1">
    <location>
        <begin position="37"/>
        <end position="63"/>
    </location>
</feature>
<evidence type="ECO:0000313" key="4">
    <source>
        <dbReference type="Proteomes" id="UP000219286"/>
    </source>
</evidence>
<reference evidence="3 4" key="1">
    <citation type="journal article" date="2015" name="Genome Announc.">
        <title>Genome sequence and annotation of Trichoderma parareesei, the ancestor of the cellulase producer Trichoderma reesei.</title>
        <authorList>
            <person name="Yang D."/>
            <person name="Pomraning K."/>
            <person name="Kopchinskiy A."/>
            <person name="Karimi Aghcheh R."/>
            <person name="Atanasova L."/>
            <person name="Chenthamara K."/>
            <person name="Baker S.E."/>
            <person name="Zhang R."/>
            <person name="Shen Q."/>
            <person name="Freitag M."/>
            <person name="Kubicek C.P."/>
            <person name="Druzhinina I.S."/>
        </authorList>
    </citation>
    <scope>NUCLEOTIDE SEQUENCE [LARGE SCALE GENOMIC DNA]</scope>
    <source>
        <strain evidence="3 4">CBS 125925</strain>
    </source>
</reference>
<dbReference type="AlphaFoldDB" id="A0A2H2Z3Z4"/>
<feature type="compositionally biased region" description="Acidic residues" evidence="1">
    <location>
        <begin position="52"/>
        <end position="61"/>
    </location>
</feature>
<accession>A0A2H2Z3Z4</accession>
<organism evidence="3 4">
    <name type="scientific">Trichoderma parareesei</name>
    <name type="common">Filamentous fungus</name>
    <dbReference type="NCBI Taxonomy" id="858221"/>
    <lineage>
        <taxon>Eukaryota</taxon>
        <taxon>Fungi</taxon>
        <taxon>Dikarya</taxon>
        <taxon>Ascomycota</taxon>
        <taxon>Pezizomycotina</taxon>
        <taxon>Sordariomycetes</taxon>
        <taxon>Hypocreomycetidae</taxon>
        <taxon>Hypocreales</taxon>
        <taxon>Hypocreaceae</taxon>
        <taxon>Trichoderma</taxon>
    </lineage>
</organism>
<dbReference type="Proteomes" id="UP000219286">
    <property type="component" value="Unassembled WGS sequence"/>
</dbReference>
<protein>
    <submittedName>
        <fullName evidence="3">Uncharacterized protein</fullName>
    </submittedName>
</protein>
<evidence type="ECO:0000256" key="2">
    <source>
        <dbReference type="SAM" id="Phobius"/>
    </source>
</evidence>
<proteinExistence type="predicted"/>